<keyword evidence="3" id="KW-1185">Reference proteome</keyword>
<dbReference type="SUPFAM" id="SSF46938">
    <property type="entry name" value="CRAL/TRIO N-terminal domain"/>
    <property type="match status" value="1"/>
</dbReference>
<dbReference type="PRINTS" id="PR00180">
    <property type="entry name" value="CRETINALDHBP"/>
</dbReference>
<reference evidence="2 3" key="1">
    <citation type="submission" date="2021-06" db="EMBL/GenBank/DDBJ databases">
        <title>A haploid diamondback moth (Plutella xylostella L.) genome assembly resolves 31 chromosomes and identifies a diamide resistance mutation.</title>
        <authorList>
            <person name="Ward C.M."/>
            <person name="Perry K.D."/>
            <person name="Baker G."/>
            <person name="Powis K."/>
            <person name="Heckel D.G."/>
            <person name="Baxter S.W."/>
        </authorList>
    </citation>
    <scope>NUCLEOTIDE SEQUENCE [LARGE SCALE GENOMIC DNA]</scope>
    <source>
        <strain evidence="2 3">LV</strain>
        <tissue evidence="2">Single pupa</tissue>
    </source>
</reference>
<evidence type="ECO:0000259" key="1">
    <source>
        <dbReference type="PROSITE" id="PS50191"/>
    </source>
</evidence>
<evidence type="ECO:0000313" key="3">
    <source>
        <dbReference type="Proteomes" id="UP000823941"/>
    </source>
</evidence>
<dbReference type="CDD" id="cd00170">
    <property type="entry name" value="SEC14"/>
    <property type="match status" value="1"/>
</dbReference>
<dbReference type="EMBL" id="JAHIBW010000016">
    <property type="protein sequence ID" value="KAG7303409.1"/>
    <property type="molecule type" value="Genomic_DNA"/>
</dbReference>
<dbReference type="InterPro" id="IPR036865">
    <property type="entry name" value="CRAL-TRIO_dom_sf"/>
</dbReference>
<organism evidence="2 3">
    <name type="scientific">Plutella xylostella</name>
    <name type="common">Diamondback moth</name>
    <name type="synonym">Plutella maculipennis</name>
    <dbReference type="NCBI Taxonomy" id="51655"/>
    <lineage>
        <taxon>Eukaryota</taxon>
        <taxon>Metazoa</taxon>
        <taxon>Ecdysozoa</taxon>
        <taxon>Arthropoda</taxon>
        <taxon>Hexapoda</taxon>
        <taxon>Insecta</taxon>
        <taxon>Pterygota</taxon>
        <taxon>Neoptera</taxon>
        <taxon>Endopterygota</taxon>
        <taxon>Lepidoptera</taxon>
        <taxon>Glossata</taxon>
        <taxon>Ditrysia</taxon>
        <taxon>Yponomeutoidea</taxon>
        <taxon>Plutellidae</taxon>
        <taxon>Plutella</taxon>
    </lineage>
</organism>
<protein>
    <recommendedName>
        <fullName evidence="1">CRAL-TRIO domain-containing protein</fullName>
    </recommendedName>
</protein>
<dbReference type="Pfam" id="PF00650">
    <property type="entry name" value="CRAL_TRIO"/>
    <property type="match status" value="1"/>
</dbReference>
<comment type="caution">
    <text evidence="2">The sequence shown here is derived from an EMBL/GenBank/DDBJ whole genome shotgun (WGS) entry which is preliminary data.</text>
</comment>
<sequence>MNEIKGNTYLEFNPNQLQEIRKQYGYEDVNVLRKTIDSIEDWISKQNHFVVRKFDRDYIERILMNSKGSVEKTKQKLDKLCTARLLIPEFLKNFNVKTEFDILFSMAHSGILPKPTRGHHRVVFLQLHADSFERFTVLYSFRYLIVMMEYLLTHDYMAGVIWLLDFRKMNYEFITRLNPMLMQKAMSISTEAYAMRLEAMYLINSSKLVSTLVAMIKQTLSDKLKSRLHVFSAPEELAGHLDLDMLPADYGGGQKTIEELHNETFKQVSSEDHIRRMEDSEREMTNEACRTTMRFNEEVLGMPGSFKSFNVD</sequence>
<dbReference type="InterPro" id="IPR001251">
    <property type="entry name" value="CRAL-TRIO_dom"/>
</dbReference>
<dbReference type="Gene3D" id="3.40.525.10">
    <property type="entry name" value="CRAL-TRIO lipid binding domain"/>
    <property type="match status" value="1"/>
</dbReference>
<dbReference type="PANTHER" id="PTHR10174">
    <property type="entry name" value="ALPHA-TOCOPHEROL TRANSFER PROTEIN-RELATED"/>
    <property type="match status" value="1"/>
</dbReference>
<proteinExistence type="predicted"/>
<gene>
    <name evidence="2" type="ORF">JYU34_011924</name>
</gene>
<accession>A0ABQ7QF60</accession>
<dbReference type="PANTHER" id="PTHR10174:SF222">
    <property type="entry name" value="GH10083P-RELATED"/>
    <property type="match status" value="1"/>
</dbReference>
<dbReference type="SUPFAM" id="SSF52087">
    <property type="entry name" value="CRAL/TRIO domain"/>
    <property type="match status" value="1"/>
</dbReference>
<feature type="domain" description="CRAL-TRIO" evidence="1">
    <location>
        <begin position="99"/>
        <end position="258"/>
    </location>
</feature>
<name>A0ABQ7QF60_PLUXY</name>
<evidence type="ECO:0000313" key="2">
    <source>
        <dbReference type="EMBL" id="KAG7303409.1"/>
    </source>
</evidence>
<dbReference type="InterPro" id="IPR036273">
    <property type="entry name" value="CRAL/TRIO_N_dom_sf"/>
</dbReference>
<dbReference type="SMART" id="SM00516">
    <property type="entry name" value="SEC14"/>
    <property type="match status" value="1"/>
</dbReference>
<dbReference type="Proteomes" id="UP000823941">
    <property type="component" value="Chromosome 16"/>
</dbReference>
<dbReference type="PROSITE" id="PS50191">
    <property type="entry name" value="CRAL_TRIO"/>
    <property type="match status" value="1"/>
</dbReference>